<keyword evidence="9" id="KW-1185">Reference proteome</keyword>
<feature type="transmembrane region" description="Helical" evidence="6">
    <location>
        <begin position="201"/>
        <end position="220"/>
    </location>
</feature>
<reference evidence="8 9" key="1">
    <citation type="submission" date="2013-03" db="EMBL/GenBank/DDBJ databases">
        <title>Draft genome sequence of Gracibacillus halophilus YIM-C55.5, a moderately halophilic and thermophilic organism from the Xiaochaidamu salt lake.</title>
        <authorList>
            <person name="Sugumar T."/>
            <person name="Polireddy D.R."/>
            <person name="Antony A."/>
            <person name="Madhava Y.R."/>
            <person name="Sivakumar N."/>
        </authorList>
    </citation>
    <scope>NUCLEOTIDE SEQUENCE [LARGE SCALE GENOMIC DNA]</scope>
    <source>
        <strain evidence="8 9">YIM-C55.5</strain>
    </source>
</reference>
<feature type="transmembrane region" description="Helical" evidence="6">
    <location>
        <begin position="169"/>
        <end position="189"/>
    </location>
</feature>
<keyword evidence="3 6" id="KW-0812">Transmembrane</keyword>
<keyword evidence="2" id="KW-1003">Cell membrane</keyword>
<dbReference type="Pfam" id="PF03553">
    <property type="entry name" value="Na_H_antiporter"/>
    <property type="match status" value="1"/>
</dbReference>
<dbReference type="GO" id="GO:0005886">
    <property type="term" value="C:plasma membrane"/>
    <property type="evidence" value="ECO:0007669"/>
    <property type="project" value="UniProtKB-SubCell"/>
</dbReference>
<feature type="transmembrane region" description="Helical" evidence="6">
    <location>
        <begin position="70"/>
        <end position="88"/>
    </location>
</feature>
<dbReference type="PATRIC" id="fig|1308866.3.peg.2352"/>
<evidence type="ECO:0000313" key="8">
    <source>
        <dbReference type="EMBL" id="ENH96269.1"/>
    </source>
</evidence>
<evidence type="ECO:0000313" key="9">
    <source>
        <dbReference type="Proteomes" id="UP000012283"/>
    </source>
</evidence>
<protein>
    <recommendedName>
        <fullName evidence="7">Na+/H+ antiporter NhaC-like C-terminal domain-containing protein</fullName>
    </recommendedName>
</protein>
<feature type="transmembrane region" description="Helical" evidence="6">
    <location>
        <begin position="340"/>
        <end position="360"/>
    </location>
</feature>
<feature type="transmembrane region" description="Helical" evidence="6">
    <location>
        <begin position="467"/>
        <end position="484"/>
    </location>
</feature>
<keyword evidence="5 6" id="KW-0472">Membrane</keyword>
<dbReference type="STRING" id="1308866.J416_11642"/>
<feature type="transmembrane region" description="Helical" evidence="6">
    <location>
        <begin position="6"/>
        <end position="25"/>
    </location>
</feature>
<dbReference type="AlphaFoldDB" id="N4WAG2"/>
<name>N4WAG2_9BACI</name>
<dbReference type="eggNOG" id="COG1757">
    <property type="taxonomic scope" value="Bacteria"/>
</dbReference>
<evidence type="ECO:0000256" key="5">
    <source>
        <dbReference type="ARBA" id="ARBA00023136"/>
    </source>
</evidence>
<dbReference type="OrthoDB" id="9762978at2"/>
<dbReference type="EMBL" id="APML01000053">
    <property type="protein sequence ID" value="ENH96269.1"/>
    <property type="molecule type" value="Genomic_DNA"/>
</dbReference>
<organism evidence="8 9">
    <name type="scientific">Gracilibacillus halophilus YIM-C55.5</name>
    <dbReference type="NCBI Taxonomy" id="1308866"/>
    <lineage>
        <taxon>Bacteria</taxon>
        <taxon>Bacillati</taxon>
        <taxon>Bacillota</taxon>
        <taxon>Bacilli</taxon>
        <taxon>Bacillales</taxon>
        <taxon>Bacillaceae</taxon>
        <taxon>Gracilibacillus</taxon>
    </lineage>
</organism>
<feature type="transmembrane region" description="Helical" evidence="6">
    <location>
        <begin position="307"/>
        <end position="325"/>
    </location>
</feature>
<gene>
    <name evidence="8" type="ORF">J416_11642</name>
</gene>
<dbReference type="RefSeq" id="WP_003471450.1">
    <property type="nucleotide sequence ID" value="NZ_APML01000053.1"/>
</dbReference>
<dbReference type="InterPro" id="IPR018461">
    <property type="entry name" value="Na/H_Antiport_NhaC-like_C"/>
</dbReference>
<feature type="domain" description="Na+/H+ antiporter NhaC-like C-terminal" evidence="7">
    <location>
        <begin position="161"/>
        <end position="485"/>
    </location>
</feature>
<proteinExistence type="predicted"/>
<evidence type="ECO:0000256" key="3">
    <source>
        <dbReference type="ARBA" id="ARBA00022692"/>
    </source>
</evidence>
<feature type="transmembrane region" description="Helical" evidence="6">
    <location>
        <begin position="265"/>
        <end position="286"/>
    </location>
</feature>
<evidence type="ECO:0000256" key="2">
    <source>
        <dbReference type="ARBA" id="ARBA00022475"/>
    </source>
</evidence>
<evidence type="ECO:0000256" key="1">
    <source>
        <dbReference type="ARBA" id="ARBA00004651"/>
    </source>
</evidence>
<sequence length="520" mass="56830">MEGTIYSLIPAVIMLILVLLTRNILLSLGTGIVVGAFLIHDFNLFASLQQIWIVFRDIFYTSDGVNMNSIYLLLFLLLLGILTMLMTASGGSKSFGDWAIQKVKTKQGAQLMPAFFGILIFIDDYFNSLAVGQVSRPITDRHRISRAKLAYFIDSTSAPITVITPISSWGAYIIGMLGSIFVANEVTAYQPLEAFVRMVPLNMYAFAAMFLVFIVAIFHIDIGPIKKHEERAQVKGELVDPSKSTMTKDTKIHALVNQNGTIFHLLFPIIVLVVSTVSAMLITGYYQTDGQATVLTMFENTMVNPSLFIGGLLSVISAVILYLLLSGPKLSLYKVVKDGVFSMIPAIYILILAWMIGSIIEDIDTGGFLASWFETISFNVDFLTLLLFVVAGFMALSTGTSWGTFGIMLPIAAQVALVYDVELILPAMAAVLAGSVFGDHCSPISDTSILSSTGAGANHMDHVITQLPYAFISAFAAGIGYLLYGLTSYIWLSLVTAFAVVFCLAFFIMWVQKLIKKLSL</sequence>
<feature type="transmembrane region" description="Helical" evidence="6">
    <location>
        <begin position="372"/>
        <end position="396"/>
    </location>
</feature>
<accession>N4WAG2</accession>
<dbReference type="Proteomes" id="UP000012283">
    <property type="component" value="Unassembled WGS sequence"/>
</dbReference>
<comment type="caution">
    <text evidence="8">The sequence shown here is derived from an EMBL/GenBank/DDBJ whole genome shotgun (WGS) entry which is preliminary data.</text>
</comment>
<comment type="subcellular location">
    <subcellularLocation>
        <location evidence="1">Cell membrane</location>
        <topology evidence="1">Multi-pass membrane protein</topology>
    </subcellularLocation>
</comment>
<evidence type="ECO:0000256" key="6">
    <source>
        <dbReference type="SAM" id="Phobius"/>
    </source>
</evidence>
<evidence type="ECO:0000259" key="7">
    <source>
        <dbReference type="Pfam" id="PF03553"/>
    </source>
</evidence>
<dbReference type="PANTHER" id="PTHR43478:SF1">
    <property type="entry name" value="NA+_H+ ANTIPORTER NHAC-LIKE C-TERMINAL DOMAIN-CONTAINING PROTEIN"/>
    <property type="match status" value="1"/>
</dbReference>
<dbReference type="PANTHER" id="PTHR43478">
    <property type="entry name" value="NA+/H+ ANTIPORTER-RELATED"/>
    <property type="match status" value="1"/>
</dbReference>
<feature type="transmembrane region" description="Helical" evidence="6">
    <location>
        <begin position="490"/>
        <end position="511"/>
    </location>
</feature>
<feature type="transmembrane region" description="Helical" evidence="6">
    <location>
        <begin position="32"/>
        <end position="55"/>
    </location>
</feature>
<evidence type="ECO:0000256" key="4">
    <source>
        <dbReference type="ARBA" id="ARBA00022989"/>
    </source>
</evidence>
<keyword evidence="4 6" id="KW-1133">Transmembrane helix</keyword>